<comment type="subcellular location">
    <subcellularLocation>
        <location evidence="1">Cell inner membrane</location>
    </subcellularLocation>
</comment>
<dbReference type="SMART" id="SM00267">
    <property type="entry name" value="GGDEF"/>
    <property type="match status" value="1"/>
</dbReference>
<dbReference type="InterPro" id="IPR000160">
    <property type="entry name" value="GGDEF_dom"/>
</dbReference>
<dbReference type="AlphaFoldDB" id="A0A1B9NYX3"/>
<dbReference type="Pfam" id="PF21623">
    <property type="entry name" value="HK_sensor_dom_bact"/>
    <property type="match status" value="1"/>
</dbReference>
<organism evidence="4 5">
    <name type="scientific">Aliivibrio logei</name>
    <name type="common">Vibrio logei</name>
    <dbReference type="NCBI Taxonomy" id="688"/>
    <lineage>
        <taxon>Bacteria</taxon>
        <taxon>Pseudomonadati</taxon>
        <taxon>Pseudomonadota</taxon>
        <taxon>Gammaproteobacteria</taxon>
        <taxon>Vibrionales</taxon>
        <taxon>Vibrionaceae</taxon>
        <taxon>Aliivibrio</taxon>
    </lineage>
</organism>
<dbReference type="GO" id="GO:0005886">
    <property type="term" value="C:plasma membrane"/>
    <property type="evidence" value="ECO:0007669"/>
    <property type="project" value="UniProtKB-SubCell"/>
</dbReference>
<evidence type="ECO:0000313" key="5">
    <source>
        <dbReference type="Proteomes" id="UP000093523"/>
    </source>
</evidence>
<dbReference type="EMBL" id="MAJU01000009">
    <property type="protein sequence ID" value="OCH21198.1"/>
    <property type="molecule type" value="Genomic_DNA"/>
</dbReference>
<evidence type="ECO:0000313" key="4">
    <source>
        <dbReference type="EMBL" id="OCH21198.1"/>
    </source>
</evidence>
<dbReference type="InterPro" id="IPR048760">
    <property type="entry name" value="VP0354-like_sensor_dom"/>
</dbReference>
<keyword evidence="2" id="KW-1133">Transmembrane helix</keyword>
<dbReference type="InterPro" id="IPR029151">
    <property type="entry name" value="Sensor-like_sf"/>
</dbReference>
<keyword evidence="2" id="KW-0472">Membrane</keyword>
<name>A0A1B9NYX3_ALILO</name>
<dbReference type="PROSITE" id="PS50887">
    <property type="entry name" value="GGDEF"/>
    <property type="match status" value="1"/>
</dbReference>
<keyword evidence="2" id="KW-0812">Transmembrane</keyword>
<dbReference type="Gene3D" id="3.30.70.270">
    <property type="match status" value="1"/>
</dbReference>
<dbReference type="CDD" id="cd01949">
    <property type="entry name" value="GGDEF"/>
    <property type="match status" value="1"/>
</dbReference>
<dbReference type="CDD" id="cd18773">
    <property type="entry name" value="PDC1_HK_sensor"/>
    <property type="match status" value="1"/>
</dbReference>
<sequence length="529" mass="61366">MMELNKPNTFFFWPRFIVLFLLFFSLLFSVFYFYKYSENEINVNKIKSEQKAIIAAQKKYISMTLDSIGQDLLLLSDFIEIHHAYNIHNKKLIELTEANALALSLRKGLYDQLRYIDLEGNEIIRVNYNDGDPSIVPKAQLQNKANRYYVKDSLKLHDGDVYISALDLNIEHGEIEIPHKPMLRLATPVYDDNGKKRGIVILNYLAEHLLDGLKIFNLNQNDHHMLINHNDYFLFYDRRPELEFAFMFPNNEEKKYSAIYPETYRCLNHKASGQVDISSGVLTFDSVFSYPKNIDSSNSIHIVKQDTCWRLITFVPNSTKWTIANTSSNDLHILGSMILFSLCMSYIIAQLQLKKRIDHNEIRKLAHHDSLTGLINRGYFKKLFHWKMQHARRFESKLALIYIDLDGFKDLNDSFGHSVGDLALKAISKNLEYAFSINAYVSRIGGDEFAVLIYDVNDTQEVISQVEAYLYLSHQPLTLDNKQYMLNTSIGVAFFPEHGTNINDLMHNADEAMYYIKRSGKNGFQIFSL</sequence>
<gene>
    <name evidence="4" type="ORF">A6E04_11665</name>
</gene>
<accession>A0A1B9NYX3</accession>
<dbReference type="STRING" id="688.A6E04_11665"/>
<comment type="caution">
    <text evidence="4">The sequence shown here is derived from an EMBL/GenBank/DDBJ whole genome shotgun (WGS) entry which is preliminary data.</text>
</comment>
<feature type="transmembrane region" description="Helical" evidence="2">
    <location>
        <begin position="12"/>
        <end position="34"/>
    </location>
</feature>
<proteinExistence type="predicted"/>
<feature type="domain" description="GGDEF" evidence="3">
    <location>
        <begin position="396"/>
        <end position="529"/>
    </location>
</feature>
<dbReference type="Pfam" id="PF00990">
    <property type="entry name" value="GGDEF"/>
    <property type="match status" value="1"/>
</dbReference>
<protein>
    <submittedName>
        <fullName evidence="4">Diguanylate cyclase</fullName>
    </submittedName>
</protein>
<dbReference type="NCBIfam" id="TIGR00254">
    <property type="entry name" value="GGDEF"/>
    <property type="match status" value="1"/>
</dbReference>
<dbReference type="InterPro" id="IPR052163">
    <property type="entry name" value="DGC-Regulatory_Protein"/>
</dbReference>
<dbReference type="SUPFAM" id="SSF55073">
    <property type="entry name" value="Nucleotide cyclase"/>
    <property type="match status" value="1"/>
</dbReference>
<dbReference type="Gene3D" id="3.30.450.20">
    <property type="entry name" value="PAS domain"/>
    <property type="match status" value="2"/>
</dbReference>
<reference evidence="4 5" key="1">
    <citation type="submission" date="2016-06" db="EMBL/GenBank/DDBJ databases">
        <authorList>
            <person name="Kjaerup R.B."/>
            <person name="Dalgaard T.S."/>
            <person name="Juul-Madsen H.R."/>
        </authorList>
    </citation>
    <scope>NUCLEOTIDE SEQUENCE [LARGE SCALE GENOMIC DNA]</scope>
    <source>
        <strain evidence="4 5">1S159</strain>
    </source>
</reference>
<dbReference type="InterPro" id="IPR029787">
    <property type="entry name" value="Nucleotide_cyclase"/>
</dbReference>
<evidence type="ECO:0000259" key="3">
    <source>
        <dbReference type="PROSITE" id="PS50887"/>
    </source>
</evidence>
<dbReference type="SUPFAM" id="SSF103190">
    <property type="entry name" value="Sensory domain-like"/>
    <property type="match status" value="2"/>
</dbReference>
<dbReference type="PANTHER" id="PTHR46663:SF2">
    <property type="entry name" value="GGDEF DOMAIN-CONTAINING PROTEIN"/>
    <property type="match status" value="1"/>
</dbReference>
<dbReference type="InterPro" id="IPR043128">
    <property type="entry name" value="Rev_trsase/Diguanyl_cyclase"/>
</dbReference>
<evidence type="ECO:0000256" key="1">
    <source>
        <dbReference type="ARBA" id="ARBA00004533"/>
    </source>
</evidence>
<dbReference type="PANTHER" id="PTHR46663">
    <property type="entry name" value="DIGUANYLATE CYCLASE DGCT-RELATED"/>
    <property type="match status" value="1"/>
</dbReference>
<dbReference type="Proteomes" id="UP000093523">
    <property type="component" value="Unassembled WGS sequence"/>
</dbReference>
<evidence type="ECO:0000256" key="2">
    <source>
        <dbReference type="SAM" id="Phobius"/>
    </source>
</evidence>